<dbReference type="AlphaFoldDB" id="L2FEC4"/>
<accession>L2FEC4</accession>
<protein>
    <submittedName>
        <fullName evidence="1">Uncharacterized protein</fullName>
    </submittedName>
</protein>
<dbReference type="HOGENOM" id="CLU_027514_1_0_1"/>
<name>L2FEC4_COLFN</name>
<dbReference type="PANTHER" id="PTHR42037">
    <property type="match status" value="1"/>
</dbReference>
<gene>
    <name evidence="1" type="ORF">CGGC5_14340</name>
</gene>
<reference evidence="1" key="1">
    <citation type="submission" date="2012-08" db="EMBL/GenBank/DDBJ databases">
        <title>Genome analysis of Colletotrichum orbiculare and Colletotrichum fructicola.</title>
        <authorList>
            <person name="Gan P.H.P."/>
            <person name="Ikeda K."/>
            <person name="Irieda H."/>
            <person name="Narusaka M."/>
            <person name="O'Connell R.J."/>
            <person name="Narusaka Y."/>
            <person name="Takano Y."/>
            <person name="Kubo Y."/>
            <person name="Shirasu K."/>
        </authorList>
    </citation>
    <scope>NUCLEOTIDE SEQUENCE</scope>
    <source>
        <strain evidence="1">Nara gc5</strain>
    </source>
</reference>
<dbReference type="InterPro" id="IPR027796">
    <property type="entry name" value="OTT_1508_deam-like"/>
</dbReference>
<dbReference type="EMBL" id="KB021304">
    <property type="protein sequence ID" value="ELA24098.1"/>
    <property type="molecule type" value="Genomic_DNA"/>
</dbReference>
<sequence>MALKPRLDPYTRLTSRFYEALLLLSTLRPVNGPHIITKLDTGILQGARRRFLRNLCVLCDYQKGGDSTTSIGAEDRDDTYVLWVSSNEGPTDNVIDFIITVLEGLRRVVFGGEEQNVVAEDLLLRTTRFVIPRLRKERSILRRTSRSCAEIVEGVDPQPNNGLILWLGQCQSTNLDDLAVCRLAYEHRHDHEMDLMVQYGQEEEESGSQLPMARPFSYFRHTIGRLAHRVRVVSELFQDARRLPALLQDSPPMSATVPMADGHTTLQGILRRLLPARDQRYGPYLDFLKFIDQHVNNEAGIIGRLEDSTFTPCVHAEVQMLHHFDKGNRNFVANDKYIACSKPACICCELYFRHHPMRVTLIDAHQKAYPKWGLIGLTQGAQSADWISQRNILIDVIQDLKPIVLDQISQLQVSSLHHPDSVSQITESLADDGDLAELSDVDSEQTFDTEPESIADTAGVLSNEAGTAANFTTFHPADIAAFESIFLDNDDDAGFDSDDGVKL</sequence>
<organism evidence="1">
    <name type="scientific">Colletotrichum fructicola (strain Nara gc5)</name>
    <name type="common">Anthracnose fungus</name>
    <name type="synonym">Colletotrichum gloeosporioides (strain Nara gc5)</name>
    <dbReference type="NCBI Taxonomy" id="1213859"/>
    <lineage>
        <taxon>Eukaryota</taxon>
        <taxon>Fungi</taxon>
        <taxon>Dikarya</taxon>
        <taxon>Ascomycota</taxon>
        <taxon>Pezizomycotina</taxon>
        <taxon>Sordariomycetes</taxon>
        <taxon>Hypocreomycetidae</taxon>
        <taxon>Glomerellales</taxon>
        <taxon>Glomerellaceae</taxon>
        <taxon>Colletotrichum</taxon>
        <taxon>Colletotrichum gloeosporioides species complex</taxon>
    </lineage>
</organism>
<dbReference type="STRING" id="1213859.L2FEC4"/>
<evidence type="ECO:0000313" key="1">
    <source>
        <dbReference type="EMBL" id="ELA24098.1"/>
    </source>
</evidence>
<dbReference type="PANTHER" id="PTHR42037:SF1">
    <property type="match status" value="1"/>
</dbReference>
<dbReference type="Pfam" id="PF14441">
    <property type="entry name" value="OTT_1508_deam"/>
    <property type="match status" value="1"/>
</dbReference>
<proteinExistence type="predicted"/>